<feature type="region of interest" description="Disordered" evidence="1">
    <location>
        <begin position="1"/>
        <end position="29"/>
    </location>
</feature>
<evidence type="ECO:0008006" key="5">
    <source>
        <dbReference type="Google" id="ProtNLM"/>
    </source>
</evidence>
<feature type="transmembrane region" description="Helical" evidence="2">
    <location>
        <begin position="36"/>
        <end position="55"/>
    </location>
</feature>
<keyword evidence="2" id="KW-0472">Membrane</keyword>
<gene>
    <name evidence="3" type="ORF">OG442_21695</name>
</gene>
<name>A0ABZ2A5P9_STRNV</name>
<sequence>MTPAKPVPPHSQPQPQPQPQAHAQPRPRNRAVMRRAAVIGALCALVSAWLLLVNVRGALGEERAFRAAVSCDSGDDCLRTATARIDRTERVQGKKTPSYLLYVTEADGTTSSPRIRGDAPEPPTAWAGTPVEVTYWRGQIRYVDFDTTRRYTTADPRGDYKPFAAFGLAIGSFGTGFLWVWYWWARHSQTSRRAAPWQLGVPLVGSLFLTLLAAGAPLATGTFAAALQVLGLGALVILVLCVPAALIASRRQRGDDTIPMAPKALAKEEIFTGRIVGEVPYATKGFLVAGPASLATTPDHTGASFRRPIPRTLTPIRVRPLYWTDPDHLNYGAKALVLECEDGGVPVLLVTSKKTMPWLLSALQTRGT</sequence>
<keyword evidence="4" id="KW-1185">Reference proteome</keyword>
<accession>A0ABZ2A5P9</accession>
<reference evidence="3" key="1">
    <citation type="submission" date="2022-10" db="EMBL/GenBank/DDBJ databases">
        <title>The complete genomes of actinobacterial strains from the NBC collection.</title>
        <authorList>
            <person name="Joergensen T.S."/>
            <person name="Alvarez Arevalo M."/>
            <person name="Sterndorff E.B."/>
            <person name="Faurdal D."/>
            <person name="Vuksanovic O."/>
            <person name="Mourched A.-S."/>
            <person name="Charusanti P."/>
            <person name="Shaw S."/>
            <person name="Blin K."/>
            <person name="Weber T."/>
        </authorList>
    </citation>
    <scope>NUCLEOTIDE SEQUENCE</scope>
    <source>
        <strain evidence="3">NBC_01432</strain>
    </source>
</reference>
<feature type="transmembrane region" description="Helical" evidence="2">
    <location>
        <begin position="225"/>
        <end position="248"/>
    </location>
</feature>
<feature type="transmembrane region" description="Helical" evidence="2">
    <location>
        <begin position="163"/>
        <end position="185"/>
    </location>
</feature>
<dbReference type="EMBL" id="CP109495">
    <property type="protein sequence ID" value="WUX53966.1"/>
    <property type="molecule type" value="Genomic_DNA"/>
</dbReference>
<dbReference type="RefSeq" id="WP_329077571.1">
    <property type="nucleotide sequence ID" value="NZ_CP109495.1"/>
</dbReference>
<organism evidence="3 4">
    <name type="scientific">Streptomyces niveus</name>
    <name type="common">Streptomyces spheroides</name>
    <dbReference type="NCBI Taxonomy" id="193462"/>
    <lineage>
        <taxon>Bacteria</taxon>
        <taxon>Bacillati</taxon>
        <taxon>Actinomycetota</taxon>
        <taxon>Actinomycetes</taxon>
        <taxon>Kitasatosporales</taxon>
        <taxon>Streptomycetaceae</taxon>
        <taxon>Streptomyces</taxon>
    </lineage>
</organism>
<evidence type="ECO:0000313" key="4">
    <source>
        <dbReference type="Proteomes" id="UP001432209"/>
    </source>
</evidence>
<keyword evidence="2" id="KW-0812">Transmembrane</keyword>
<evidence type="ECO:0000313" key="3">
    <source>
        <dbReference type="EMBL" id="WUX53966.1"/>
    </source>
</evidence>
<evidence type="ECO:0000256" key="2">
    <source>
        <dbReference type="SAM" id="Phobius"/>
    </source>
</evidence>
<feature type="transmembrane region" description="Helical" evidence="2">
    <location>
        <begin position="197"/>
        <end position="219"/>
    </location>
</feature>
<dbReference type="SUPFAM" id="SSF81340">
    <property type="entry name" value="Clc chloride channel"/>
    <property type="match status" value="1"/>
</dbReference>
<keyword evidence="2" id="KW-1133">Transmembrane helix</keyword>
<feature type="compositionally biased region" description="Pro residues" evidence="1">
    <location>
        <begin position="1"/>
        <end position="18"/>
    </location>
</feature>
<protein>
    <recommendedName>
        <fullName evidence="5">DUF3592 domain-containing protein</fullName>
    </recommendedName>
</protein>
<evidence type="ECO:0000256" key="1">
    <source>
        <dbReference type="SAM" id="MobiDB-lite"/>
    </source>
</evidence>
<proteinExistence type="predicted"/>
<dbReference type="InterPro" id="IPR014743">
    <property type="entry name" value="Cl-channel_core"/>
</dbReference>
<dbReference type="Proteomes" id="UP001432209">
    <property type="component" value="Chromosome"/>
</dbReference>